<name>A0A2V1HRN5_9MICO</name>
<evidence type="ECO:0000256" key="5">
    <source>
        <dbReference type="ARBA" id="ARBA00058938"/>
    </source>
</evidence>
<reference evidence="9 10" key="1">
    <citation type="submission" date="2018-05" db="EMBL/GenBank/DDBJ databases">
        <title>Amnibacterium sp. M8JJ-5, whole genome shotgun sequence.</title>
        <authorList>
            <person name="Tuo L."/>
        </authorList>
    </citation>
    <scope>NUCLEOTIDE SEQUENCE [LARGE SCALE GENOMIC DNA]</scope>
    <source>
        <strain evidence="9 10">M8JJ-5</strain>
    </source>
</reference>
<dbReference type="SMART" id="SM00346">
    <property type="entry name" value="HTH_ICLR"/>
    <property type="match status" value="1"/>
</dbReference>
<keyword evidence="2" id="KW-0805">Transcription regulation</keyword>
<dbReference type="PROSITE" id="PS51078">
    <property type="entry name" value="ICLR_ED"/>
    <property type="match status" value="1"/>
</dbReference>
<dbReference type="GO" id="GO:0006071">
    <property type="term" value="P:glycerol metabolic process"/>
    <property type="evidence" value="ECO:0007669"/>
    <property type="project" value="UniProtKB-KW"/>
</dbReference>
<dbReference type="InterPro" id="IPR036390">
    <property type="entry name" value="WH_DNA-bd_sf"/>
</dbReference>
<dbReference type="SUPFAM" id="SSF55781">
    <property type="entry name" value="GAF domain-like"/>
    <property type="match status" value="1"/>
</dbReference>
<dbReference type="PANTHER" id="PTHR30136:SF24">
    <property type="entry name" value="HTH-TYPE TRANSCRIPTIONAL REPRESSOR ALLR"/>
    <property type="match status" value="1"/>
</dbReference>
<keyword evidence="1" id="KW-0319">Glycerol metabolism</keyword>
<dbReference type="FunFam" id="1.10.10.10:FF:000056">
    <property type="entry name" value="IclR family transcriptional regulator"/>
    <property type="match status" value="1"/>
</dbReference>
<evidence type="ECO:0000256" key="1">
    <source>
        <dbReference type="ARBA" id="ARBA00022798"/>
    </source>
</evidence>
<dbReference type="EMBL" id="QEOP01000001">
    <property type="protein sequence ID" value="PVZ95245.1"/>
    <property type="molecule type" value="Genomic_DNA"/>
</dbReference>
<dbReference type="Pfam" id="PF01614">
    <property type="entry name" value="IclR_C"/>
    <property type="match status" value="1"/>
</dbReference>
<dbReference type="GO" id="GO:0003677">
    <property type="term" value="F:DNA binding"/>
    <property type="evidence" value="ECO:0007669"/>
    <property type="project" value="UniProtKB-KW"/>
</dbReference>
<evidence type="ECO:0000256" key="3">
    <source>
        <dbReference type="ARBA" id="ARBA00023125"/>
    </source>
</evidence>
<protein>
    <recommendedName>
        <fullName evidence="6">Glycerol operon regulatory protein</fullName>
    </recommendedName>
</protein>
<dbReference type="RefSeq" id="WP_116754982.1">
    <property type="nucleotide sequence ID" value="NZ_JBHUEX010000001.1"/>
</dbReference>
<dbReference type="OrthoDB" id="5242615at2"/>
<dbReference type="AlphaFoldDB" id="A0A2V1HRN5"/>
<dbReference type="Gene3D" id="1.10.10.10">
    <property type="entry name" value="Winged helix-like DNA-binding domain superfamily/Winged helix DNA-binding domain"/>
    <property type="match status" value="1"/>
</dbReference>
<evidence type="ECO:0000313" key="10">
    <source>
        <dbReference type="Proteomes" id="UP000244893"/>
    </source>
</evidence>
<dbReference type="Gene3D" id="3.30.450.40">
    <property type="match status" value="1"/>
</dbReference>
<accession>A0A2V1HRN5</accession>
<dbReference type="PANTHER" id="PTHR30136">
    <property type="entry name" value="HELIX-TURN-HELIX TRANSCRIPTIONAL REGULATOR, ICLR FAMILY"/>
    <property type="match status" value="1"/>
</dbReference>
<dbReference type="InterPro" id="IPR029016">
    <property type="entry name" value="GAF-like_dom_sf"/>
</dbReference>
<evidence type="ECO:0000256" key="4">
    <source>
        <dbReference type="ARBA" id="ARBA00023163"/>
    </source>
</evidence>
<dbReference type="GO" id="GO:0003700">
    <property type="term" value="F:DNA-binding transcription factor activity"/>
    <property type="evidence" value="ECO:0007669"/>
    <property type="project" value="TreeGrafter"/>
</dbReference>
<dbReference type="InterPro" id="IPR014757">
    <property type="entry name" value="Tscrpt_reg_IclR_C"/>
</dbReference>
<keyword evidence="10" id="KW-1185">Reference proteome</keyword>
<keyword evidence="3" id="KW-0238">DNA-binding</keyword>
<proteinExistence type="predicted"/>
<dbReference type="Pfam" id="PF09339">
    <property type="entry name" value="HTH_IclR"/>
    <property type="match status" value="1"/>
</dbReference>
<dbReference type="PROSITE" id="PS51077">
    <property type="entry name" value="HTH_ICLR"/>
    <property type="match status" value="1"/>
</dbReference>
<dbReference type="InterPro" id="IPR005471">
    <property type="entry name" value="Tscrpt_reg_IclR_N"/>
</dbReference>
<comment type="function">
    <text evidence="5">May be an activator protein for the gylABX operon.</text>
</comment>
<evidence type="ECO:0000256" key="2">
    <source>
        <dbReference type="ARBA" id="ARBA00023015"/>
    </source>
</evidence>
<dbReference type="SUPFAM" id="SSF46785">
    <property type="entry name" value="Winged helix' DNA-binding domain"/>
    <property type="match status" value="1"/>
</dbReference>
<evidence type="ECO:0000259" key="8">
    <source>
        <dbReference type="PROSITE" id="PS51078"/>
    </source>
</evidence>
<feature type="domain" description="IclR-ED" evidence="8">
    <location>
        <begin position="75"/>
        <end position="259"/>
    </location>
</feature>
<dbReference type="GO" id="GO:0045892">
    <property type="term" value="P:negative regulation of DNA-templated transcription"/>
    <property type="evidence" value="ECO:0007669"/>
    <property type="project" value="TreeGrafter"/>
</dbReference>
<feature type="domain" description="HTH iclR-type" evidence="7">
    <location>
        <begin position="13"/>
        <end position="74"/>
    </location>
</feature>
<organism evidence="9 10">
    <name type="scientific">Amnibacterium flavum</name>
    <dbReference type="NCBI Taxonomy" id="2173173"/>
    <lineage>
        <taxon>Bacteria</taxon>
        <taxon>Bacillati</taxon>
        <taxon>Actinomycetota</taxon>
        <taxon>Actinomycetes</taxon>
        <taxon>Micrococcales</taxon>
        <taxon>Microbacteriaceae</taxon>
        <taxon>Amnibacterium</taxon>
    </lineage>
</organism>
<dbReference type="InterPro" id="IPR036388">
    <property type="entry name" value="WH-like_DNA-bd_sf"/>
</dbReference>
<dbReference type="InterPro" id="IPR050707">
    <property type="entry name" value="HTH_MetabolicPath_Reg"/>
</dbReference>
<evidence type="ECO:0000256" key="6">
    <source>
        <dbReference type="ARBA" id="ARBA00070406"/>
    </source>
</evidence>
<sequence length="262" mass="28058">MTNDLAAPPREGNSTADRALSILEMFSHQRRQISARDVAAGLGVARSTAYRYLQTLVSASYLEESPEGGFRLGAKILELAQVAQGRNNLPDLALPEMRRIATEFGQTVLLTKLVGDSILCLEQEDSPTQFVRLSYRRGGQMAVNAGASALACIAWMTGSALRELLERQPLPHISESTVTDVDRLLDRLDQVRRDGYVVTRGEVDPEGMGIGVPVYDGEGQVVGALSVVGLQTRIDAATVPRIVDTLLAASASVTAGLSSYGS</sequence>
<comment type="caution">
    <text evidence="9">The sequence shown here is derived from an EMBL/GenBank/DDBJ whole genome shotgun (WGS) entry which is preliminary data.</text>
</comment>
<evidence type="ECO:0000313" key="9">
    <source>
        <dbReference type="EMBL" id="PVZ95245.1"/>
    </source>
</evidence>
<gene>
    <name evidence="9" type="ORF">DDQ50_01590</name>
</gene>
<dbReference type="Proteomes" id="UP000244893">
    <property type="component" value="Unassembled WGS sequence"/>
</dbReference>
<keyword evidence="4" id="KW-0804">Transcription</keyword>
<evidence type="ECO:0000259" key="7">
    <source>
        <dbReference type="PROSITE" id="PS51077"/>
    </source>
</evidence>